<reference evidence="3 4" key="1">
    <citation type="journal article" date="2019" name="Sci. Rep.">
        <title>Orb-weaving spider Araneus ventricosus genome elucidates the spidroin gene catalogue.</title>
        <authorList>
            <person name="Kono N."/>
            <person name="Nakamura H."/>
            <person name="Ohtoshi R."/>
            <person name="Moran D.A.P."/>
            <person name="Shinohara A."/>
            <person name="Yoshida Y."/>
            <person name="Fujiwara M."/>
            <person name="Mori M."/>
            <person name="Tomita M."/>
            <person name="Arakawa K."/>
        </authorList>
    </citation>
    <scope>NUCLEOTIDE SEQUENCE [LARGE SCALE GENOMIC DNA]</scope>
</reference>
<protein>
    <submittedName>
        <fullName evidence="3">Uncharacterized protein</fullName>
    </submittedName>
</protein>
<evidence type="ECO:0000313" key="3">
    <source>
        <dbReference type="EMBL" id="GBN53028.1"/>
    </source>
</evidence>
<sequence length="241" mass="27858">MRTSTAWRNQGSPVRKPEPPLLTTVLKGEPPLLTIVLKGEPPLLTTVLKAETPLLWKEETPLLKVDLARLADELVIELIPEDRVIDICKKIKNSPDYEEEFAKGQLDVIVQEREKEIARKEREAEVARAERETERAYELEKLKIASAAETASLNSTRSEGNRNRREIKHLMQKFDSQNTDISLYLALFERQARAAGIEEEEWVSQLISLLPLELVQIIIKEPEEQMREYTNVERFYQTVLR</sequence>
<feature type="compositionally biased region" description="Polar residues" evidence="2">
    <location>
        <begin position="1"/>
        <end position="12"/>
    </location>
</feature>
<gene>
    <name evidence="3" type="ORF">AVEN_27662_1</name>
</gene>
<organism evidence="3 4">
    <name type="scientific">Araneus ventricosus</name>
    <name type="common">Orbweaver spider</name>
    <name type="synonym">Epeira ventricosa</name>
    <dbReference type="NCBI Taxonomy" id="182803"/>
    <lineage>
        <taxon>Eukaryota</taxon>
        <taxon>Metazoa</taxon>
        <taxon>Ecdysozoa</taxon>
        <taxon>Arthropoda</taxon>
        <taxon>Chelicerata</taxon>
        <taxon>Arachnida</taxon>
        <taxon>Araneae</taxon>
        <taxon>Araneomorphae</taxon>
        <taxon>Entelegynae</taxon>
        <taxon>Araneoidea</taxon>
        <taxon>Araneidae</taxon>
        <taxon>Araneus</taxon>
    </lineage>
</organism>
<comment type="caution">
    <text evidence="3">The sequence shown here is derived from an EMBL/GenBank/DDBJ whole genome shotgun (WGS) entry which is preliminary data.</text>
</comment>
<keyword evidence="1" id="KW-0175">Coiled coil</keyword>
<name>A0A4Y2PM29_ARAVE</name>
<evidence type="ECO:0000256" key="1">
    <source>
        <dbReference type="SAM" id="Coils"/>
    </source>
</evidence>
<dbReference type="AlphaFoldDB" id="A0A4Y2PM29"/>
<feature type="coiled-coil region" evidence="1">
    <location>
        <begin position="110"/>
        <end position="139"/>
    </location>
</feature>
<dbReference type="EMBL" id="BGPR01134253">
    <property type="protein sequence ID" value="GBN53028.1"/>
    <property type="molecule type" value="Genomic_DNA"/>
</dbReference>
<accession>A0A4Y2PM29</accession>
<feature type="region of interest" description="Disordered" evidence="2">
    <location>
        <begin position="1"/>
        <end position="20"/>
    </location>
</feature>
<evidence type="ECO:0000313" key="4">
    <source>
        <dbReference type="Proteomes" id="UP000499080"/>
    </source>
</evidence>
<proteinExistence type="predicted"/>
<evidence type="ECO:0000256" key="2">
    <source>
        <dbReference type="SAM" id="MobiDB-lite"/>
    </source>
</evidence>
<dbReference type="Proteomes" id="UP000499080">
    <property type="component" value="Unassembled WGS sequence"/>
</dbReference>
<keyword evidence="4" id="KW-1185">Reference proteome</keyword>